<evidence type="ECO:0000313" key="1">
    <source>
        <dbReference type="EMBL" id="KAF7816508.1"/>
    </source>
</evidence>
<gene>
    <name evidence="1" type="ORF">G2W53_030477</name>
</gene>
<protein>
    <submittedName>
        <fullName evidence="1">Uncharacterized protein</fullName>
    </submittedName>
</protein>
<sequence length="76" mass="8968">MLVIEQKLRKEEEDQTNIYTKRPVYMHEARSNCTPKVQDCTISLGDNAIVRIGDKFDMLYQTQHKKLVPHLRNLPQ</sequence>
<proteinExistence type="predicted"/>
<evidence type="ECO:0000313" key="2">
    <source>
        <dbReference type="Proteomes" id="UP000634136"/>
    </source>
</evidence>
<keyword evidence="2" id="KW-1185">Reference proteome</keyword>
<reference evidence="1" key="1">
    <citation type="submission" date="2020-09" db="EMBL/GenBank/DDBJ databases">
        <title>Genome-Enabled Discovery of Anthraquinone Biosynthesis in Senna tora.</title>
        <authorList>
            <person name="Kang S.-H."/>
            <person name="Pandey R.P."/>
            <person name="Lee C.-M."/>
            <person name="Sim J.-S."/>
            <person name="Jeong J.-T."/>
            <person name="Choi B.-S."/>
            <person name="Jung M."/>
            <person name="Ginzburg D."/>
            <person name="Zhao K."/>
            <person name="Won S.Y."/>
            <person name="Oh T.-J."/>
            <person name="Yu Y."/>
            <person name="Kim N.-H."/>
            <person name="Lee O.R."/>
            <person name="Lee T.-H."/>
            <person name="Bashyal P."/>
            <person name="Kim T.-S."/>
            <person name="Lee W.-H."/>
            <person name="Kawkins C."/>
            <person name="Kim C.-K."/>
            <person name="Kim J.S."/>
            <person name="Ahn B.O."/>
            <person name="Rhee S.Y."/>
            <person name="Sohng J.K."/>
        </authorList>
    </citation>
    <scope>NUCLEOTIDE SEQUENCE</scope>
    <source>
        <tissue evidence="1">Leaf</tissue>
    </source>
</reference>
<dbReference type="AlphaFoldDB" id="A0A834T7B6"/>
<dbReference type="Proteomes" id="UP000634136">
    <property type="component" value="Unassembled WGS sequence"/>
</dbReference>
<accession>A0A834T7B6</accession>
<dbReference type="EMBL" id="JAAIUW010000009">
    <property type="protein sequence ID" value="KAF7816508.1"/>
    <property type="molecule type" value="Genomic_DNA"/>
</dbReference>
<name>A0A834T7B6_9FABA</name>
<comment type="caution">
    <text evidence="1">The sequence shown here is derived from an EMBL/GenBank/DDBJ whole genome shotgun (WGS) entry which is preliminary data.</text>
</comment>
<organism evidence="1 2">
    <name type="scientific">Senna tora</name>
    <dbReference type="NCBI Taxonomy" id="362788"/>
    <lineage>
        <taxon>Eukaryota</taxon>
        <taxon>Viridiplantae</taxon>
        <taxon>Streptophyta</taxon>
        <taxon>Embryophyta</taxon>
        <taxon>Tracheophyta</taxon>
        <taxon>Spermatophyta</taxon>
        <taxon>Magnoliopsida</taxon>
        <taxon>eudicotyledons</taxon>
        <taxon>Gunneridae</taxon>
        <taxon>Pentapetalae</taxon>
        <taxon>rosids</taxon>
        <taxon>fabids</taxon>
        <taxon>Fabales</taxon>
        <taxon>Fabaceae</taxon>
        <taxon>Caesalpinioideae</taxon>
        <taxon>Cassia clade</taxon>
        <taxon>Senna</taxon>
    </lineage>
</organism>